<proteinExistence type="predicted"/>
<reference evidence="1 2" key="1">
    <citation type="submission" date="2013-07" db="EMBL/GenBank/DDBJ databases">
        <title>Comparative Genomic and Metabolomic Analysis of Twelve Strains of Pseudoalteromonas luteoviolacea.</title>
        <authorList>
            <person name="Vynne N.G."/>
            <person name="Mansson M."/>
            <person name="Gram L."/>
        </authorList>
    </citation>
    <scope>NUCLEOTIDE SEQUENCE [LARGE SCALE GENOMIC DNA]</scope>
    <source>
        <strain evidence="1 2">S4060-1</strain>
    </source>
</reference>
<comment type="caution">
    <text evidence="1">The sequence shown here is derived from an EMBL/GenBank/DDBJ whole genome shotgun (WGS) entry which is preliminary data.</text>
</comment>
<protein>
    <submittedName>
        <fullName evidence="1">Uncharacterized protein</fullName>
    </submittedName>
</protein>
<dbReference type="Proteomes" id="UP000076661">
    <property type="component" value="Unassembled WGS sequence"/>
</dbReference>
<dbReference type="PATRIC" id="fig|1365257.3.peg.3724"/>
<accession>A0A167KUY8</accession>
<dbReference type="EMBL" id="AUXX01000034">
    <property type="protein sequence ID" value="KZN63318.1"/>
    <property type="molecule type" value="Genomic_DNA"/>
</dbReference>
<evidence type="ECO:0000313" key="1">
    <source>
        <dbReference type="EMBL" id="KZN63318.1"/>
    </source>
</evidence>
<sequence>MISGNGIKSFLYEESETTLLHLTGFKLTDLECKHVAHTDCERSKLAKELAELVGHKYCILGSHRPQKHTSIEQQICYEKSVIKEMVNCGPTRPIRIVLTEDKRVWSDNNHTTVAHILSRGKEVSIEDVPHYIVDFRGESPVIISINCSVLNSVIDIKSAIASAQRLNIRTKKGYRPEHFTWGISDLFNQLYA</sequence>
<dbReference type="AlphaFoldDB" id="A0A167KUY8"/>
<evidence type="ECO:0000313" key="2">
    <source>
        <dbReference type="Proteomes" id="UP000076661"/>
    </source>
</evidence>
<organism evidence="1 2">
    <name type="scientific">Pseudoalteromonas luteoviolacea S4060-1</name>
    <dbReference type="NCBI Taxonomy" id="1365257"/>
    <lineage>
        <taxon>Bacteria</taxon>
        <taxon>Pseudomonadati</taxon>
        <taxon>Pseudomonadota</taxon>
        <taxon>Gammaproteobacteria</taxon>
        <taxon>Alteromonadales</taxon>
        <taxon>Pseudoalteromonadaceae</taxon>
        <taxon>Pseudoalteromonas</taxon>
    </lineage>
</organism>
<name>A0A167KUY8_9GAMM</name>
<gene>
    <name evidence="1" type="ORF">N478_03450</name>
</gene>